<evidence type="ECO:0000256" key="3">
    <source>
        <dbReference type="SAM" id="MobiDB-lite"/>
    </source>
</evidence>
<dbReference type="OrthoDB" id="4034754at2759"/>
<dbReference type="AlphaFoldDB" id="A0A1G4KI88"/>
<dbReference type="SMART" id="SM00066">
    <property type="entry name" value="GAL4"/>
    <property type="match status" value="1"/>
</dbReference>
<protein>
    <submittedName>
        <fullName evidence="5">LAME_0H16666g1_1</fullName>
    </submittedName>
</protein>
<dbReference type="PANTHER" id="PTHR31001">
    <property type="entry name" value="UNCHARACTERIZED TRANSCRIPTIONAL REGULATORY PROTEIN"/>
    <property type="match status" value="1"/>
</dbReference>
<gene>
    <name evidence="5" type="ORF">LAME_0H16666G</name>
</gene>
<organism evidence="5 6">
    <name type="scientific">Lachancea meyersii CBS 8951</name>
    <dbReference type="NCBI Taxonomy" id="1266667"/>
    <lineage>
        <taxon>Eukaryota</taxon>
        <taxon>Fungi</taxon>
        <taxon>Dikarya</taxon>
        <taxon>Ascomycota</taxon>
        <taxon>Saccharomycotina</taxon>
        <taxon>Saccharomycetes</taxon>
        <taxon>Saccharomycetales</taxon>
        <taxon>Saccharomycetaceae</taxon>
        <taxon>Lachancea</taxon>
    </lineage>
</organism>
<proteinExistence type="predicted"/>
<dbReference type="PROSITE" id="PS50048">
    <property type="entry name" value="ZN2_CY6_FUNGAL_2"/>
    <property type="match status" value="1"/>
</dbReference>
<dbReference type="InterPro" id="IPR050613">
    <property type="entry name" value="Sec_Metabolite_Reg"/>
</dbReference>
<reference evidence="6" key="1">
    <citation type="submission" date="2016-03" db="EMBL/GenBank/DDBJ databases">
        <authorList>
            <person name="Devillers Hugo."/>
        </authorList>
    </citation>
    <scope>NUCLEOTIDE SEQUENCE [LARGE SCALE GENOMIC DNA]</scope>
</reference>
<dbReference type="Pfam" id="PF00172">
    <property type="entry name" value="Zn_clus"/>
    <property type="match status" value="1"/>
</dbReference>
<dbReference type="GO" id="GO:0008270">
    <property type="term" value="F:zinc ion binding"/>
    <property type="evidence" value="ECO:0007669"/>
    <property type="project" value="InterPro"/>
</dbReference>
<comment type="subcellular location">
    <subcellularLocation>
        <location evidence="1">Nucleus</location>
    </subcellularLocation>
</comment>
<dbReference type="SUPFAM" id="SSF57701">
    <property type="entry name" value="Zn2/Cys6 DNA-binding domain"/>
    <property type="match status" value="1"/>
</dbReference>
<keyword evidence="6" id="KW-1185">Reference proteome</keyword>
<dbReference type="Proteomes" id="UP000191144">
    <property type="component" value="Chromosome H"/>
</dbReference>
<dbReference type="InterPro" id="IPR001138">
    <property type="entry name" value="Zn2Cys6_DnaBD"/>
</dbReference>
<evidence type="ECO:0000259" key="4">
    <source>
        <dbReference type="PROSITE" id="PS50048"/>
    </source>
</evidence>
<evidence type="ECO:0000313" key="6">
    <source>
        <dbReference type="Proteomes" id="UP000191144"/>
    </source>
</evidence>
<accession>A0A1G4KI88</accession>
<evidence type="ECO:0000256" key="1">
    <source>
        <dbReference type="ARBA" id="ARBA00004123"/>
    </source>
</evidence>
<name>A0A1G4KI88_9SACH</name>
<dbReference type="CDD" id="cd00067">
    <property type="entry name" value="GAL4"/>
    <property type="match status" value="1"/>
</dbReference>
<dbReference type="PROSITE" id="PS00463">
    <property type="entry name" value="ZN2_CY6_FUNGAL_1"/>
    <property type="match status" value="1"/>
</dbReference>
<keyword evidence="2" id="KW-0539">Nucleus</keyword>
<dbReference type="GO" id="GO:0000981">
    <property type="term" value="F:DNA-binding transcription factor activity, RNA polymerase II-specific"/>
    <property type="evidence" value="ECO:0007669"/>
    <property type="project" value="InterPro"/>
</dbReference>
<dbReference type="GO" id="GO:0005634">
    <property type="term" value="C:nucleus"/>
    <property type="evidence" value="ECO:0007669"/>
    <property type="project" value="UniProtKB-SubCell"/>
</dbReference>
<evidence type="ECO:0000256" key="2">
    <source>
        <dbReference type="ARBA" id="ARBA00023242"/>
    </source>
</evidence>
<sequence length="761" mass="85368">MTAPRKPLSKAGAEDGSSLSMFTCRSCRLRKRRCSREKPACERCVRLNIPCVYELPPKHQRRVSSHVVSQKPIDTDTTIANHPLRAHFHTSLELASHVEKDPFLLEYTVAAGVCGSRLALEHNCTGSGSGHALSALTLACSDLLQSRADSAATETATAPAPRPFSATPPTDLAQASSDLVDAILNALPSLPAIEAYKVQFYQNVYTALPALNIQAFERALEHLVLPSIDNNSIELNVDVADPARNLPHLAMLLTALRMGYMSLLLYNERIEPNVNQKQQTQVWLRLNEVSRDVLVLVRDCLQLLDICENPTEDILCCLYYLRQALENEDADYWSIIGSTNAGMLEATVHLAIKMNLHHNVIDDLDDHSGANVTVQEKLHRRKLWLSICSTSLHEHTLRGGNPFVKAHQLRQFSDHHRVFDDYRAISLRNLPSDDQIELDYHIMLLKNHQFMEVFCDIEESLRSNDELLDDKAKENERLELFFKTGFPDFDPAYNCDTGLPLHIVCNSGNVPVSIGRVKQIAVFQTRLGLLTKQLSNSSLLMFFYEKDYKHSGQATSLANFEHYLVESMKTMLQVFGYLEDYAFGQFSQVTPAGMRFVLSSSISPICNRSIIVAHGLMLRLVFLQDSTTLNGETERTAIVKDILAALRALLGSMSECMATLPLPPKAVDFNAFFTKFYDMGHLFLAIKAYGSANDNEHAKHQNLTKICMPGYMHQYSKATFQLSTASLQQLSKLLNADIRVKKRRVAQWSSNAYALLLNAQQ</sequence>
<feature type="domain" description="Zn(2)-C6 fungal-type" evidence="4">
    <location>
        <begin position="23"/>
        <end position="53"/>
    </location>
</feature>
<feature type="region of interest" description="Disordered" evidence="3">
    <location>
        <begin position="151"/>
        <end position="171"/>
    </location>
</feature>
<dbReference type="InterPro" id="IPR036864">
    <property type="entry name" value="Zn2-C6_fun-type_DNA-bd_sf"/>
</dbReference>
<dbReference type="CDD" id="cd12148">
    <property type="entry name" value="fungal_TF_MHR"/>
    <property type="match status" value="1"/>
</dbReference>
<evidence type="ECO:0000313" key="5">
    <source>
        <dbReference type="EMBL" id="SCV04214.1"/>
    </source>
</evidence>
<dbReference type="Gene3D" id="4.10.240.10">
    <property type="entry name" value="Zn(2)-C6 fungal-type DNA-binding domain"/>
    <property type="match status" value="1"/>
</dbReference>
<dbReference type="EMBL" id="LT598480">
    <property type="protein sequence ID" value="SCV04214.1"/>
    <property type="molecule type" value="Genomic_DNA"/>
</dbReference>